<proteinExistence type="predicted"/>
<reference evidence="1 2" key="1">
    <citation type="submission" date="2024-10" db="EMBL/GenBank/DDBJ databases">
        <authorList>
            <person name="Kim D."/>
        </authorList>
    </citation>
    <scope>NUCLEOTIDE SEQUENCE [LARGE SCALE GENOMIC DNA]</scope>
    <source>
        <strain evidence="1">BH-2024</strain>
    </source>
</reference>
<evidence type="ECO:0000313" key="1">
    <source>
        <dbReference type="EMBL" id="KAL3080903.1"/>
    </source>
</evidence>
<dbReference type="EMBL" id="JBICBT010001144">
    <property type="protein sequence ID" value="KAL3080903.1"/>
    <property type="molecule type" value="Genomic_DNA"/>
</dbReference>
<protein>
    <submittedName>
        <fullName evidence="1">Uncharacterized protein</fullName>
    </submittedName>
</protein>
<comment type="caution">
    <text evidence="1">The sequence shown here is derived from an EMBL/GenBank/DDBJ whole genome shotgun (WGS) entry which is preliminary data.</text>
</comment>
<dbReference type="Proteomes" id="UP001620626">
    <property type="component" value="Unassembled WGS sequence"/>
</dbReference>
<evidence type="ECO:0000313" key="2">
    <source>
        <dbReference type="Proteomes" id="UP001620626"/>
    </source>
</evidence>
<dbReference type="AlphaFoldDB" id="A0ABD2IXH4"/>
<accession>A0ABD2IXH4</accession>
<organism evidence="1 2">
    <name type="scientific">Heterodera trifolii</name>
    <dbReference type="NCBI Taxonomy" id="157864"/>
    <lineage>
        <taxon>Eukaryota</taxon>
        <taxon>Metazoa</taxon>
        <taxon>Ecdysozoa</taxon>
        <taxon>Nematoda</taxon>
        <taxon>Chromadorea</taxon>
        <taxon>Rhabditida</taxon>
        <taxon>Tylenchina</taxon>
        <taxon>Tylenchomorpha</taxon>
        <taxon>Tylenchoidea</taxon>
        <taxon>Heteroderidae</taxon>
        <taxon>Heteroderinae</taxon>
        <taxon>Heterodera</taxon>
    </lineage>
</organism>
<sequence>MSDNGNEAEAEMAKAIFISNDCWLSVFDLLPAYQLGLGIAMISHRFDFYVDEHFKTRKRTLKYIRIRRKIGENGTKEMTITNYEGKEMPIPQIPMPRKVIGFEYISILYIDHNVIAFLHHFRPLFASFPINLIFETNNDRRILEFILHNIWPMLGKNIYSMALSDSFFECLRQSVPSTLNDCPSLRFLFFNCSSCDLFVELPCDDSAAASDRQAVAKWLFTPLQNNVPKMFKCRLHWDDGNLTSKLEAFKAAFASASSPVNFIVSIWFMSSFDDSDVPFALTNELTREQLTLKRTSNSCRFLLIRSPISRDESKWTKWEEEAIRWQTYDLRNQIQFSIINEDEIGDGLLDATPGPSDQQQQK</sequence>
<gene>
    <name evidence="1" type="ORF">niasHT_032931</name>
</gene>
<keyword evidence="2" id="KW-1185">Reference proteome</keyword>
<name>A0ABD2IXH4_9BILA</name>